<gene>
    <name evidence="3" type="ORF">AJ79_03826</name>
</gene>
<keyword evidence="1" id="KW-0472">Membrane</keyword>
<feature type="transmembrane region" description="Helical" evidence="1">
    <location>
        <begin position="337"/>
        <end position="359"/>
    </location>
</feature>
<dbReference type="OrthoDB" id="5429634at2759"/>
<dbReference type="Pfam" id="PF20163">
    <property type="entry name" value="DUF6536"/>
    <property type="match status" value="1"/>
</dbReference>
<feature type="domain" description="DUF6536" evidence="2">
    <location>
        <begin position="42"/>
        <end position="193"/>
    </location>
</feature>
<keyword evidence="4" id="KW-1185">Reference proteome</keyword>
<dbReference type="EMBL" id="PDNB01000049">
    <property type="protein sequence ID" value="PGH13119.1"/>
    <property type="molecule type" value="Genomic_DNA"/>
</dbReference>
<comment type="caution">
    <text evidence="3">The sequence shown here is derived from an EMBL/GenBank/DDBJ whole genome shotgun (WGS) entry which is preliminary data.</text>
</comment>
<proteinExistence type="predicted"/>
<dbReference type="STRING" id="1447875.A0A2B7XVY9"/>
<feature type="transmembrane region" description="Helical" evidence="1">
    <location>
        <begin position="88"/>
        <end position="109"/>
    </location>
</feature>
<feature type="transmembrane region" description="Helical" evidence="1">
    <location>
        <begin position="461"/>
        <end position="483"/>
    </location>
</feature>
<dbReference type="Proteomes" id="UP000223968">
    <property type="component" value="Unassembled WGS sequence"/>
</dbReference>
<evidence type="ECO:0000313" key="3">
    <source>
        <dbReference type="EMBL" id="PGH13119.1"/>
    </source>
</evidence>
<evidence type="ECO:0000259" key="2">
    <source>
        <dbReference type="Pfam" id="PF20163"/>
    </source>
</evidence>
<dbReference type="PANTHER" id="PTHR35395">
    <property type="entry name" value="DUF6536 DOMAIN-CONTAINING PROTEIN"/>
    <property type="match status" value="1"/>
</dbReference>
<feature type="transmembrane region" description="Helical" evidence="1">
    <location>
        <begin position="503"/>
        <end position="528"/>
    </location>
</feature>
<organism evidence="3 4">
    <name type="scientific">Helicocarpus griseus UAMH5409</name>
    <dbReference type="NCBI Taxonomy" id="1447875"/>
    <lineage>
        <taxon>Eukaryota</taxon>
        <taxon>Fungi</taxon>
        <taxon>Dikarya</taxon>
        <taxon>Ascomycota</taxon>
        <taxon>Pezizomycotina</taxon>
        <taxon>Eurotiomycetes</taxon>
        <taxon>Eurotiomycetidae</taxon>
        <taxon>Onygenales</taxon>
        <taxon>Ajellomycetaceae</taxon>
        <taxon>Helicocarpus</taxon>
    </lineage>
</organism>
<feature type="transmembrane region" description="Helical" evidence="1">
    <location>
        <begin position="153"/>
        <end position="170"/>
    </location>
</feature>
<accession>A0A2B7XVY9</accession>
<evidence type="ECO:0000313" key="4">
    <source>
        <dbReference type="Proteomes" id="UP000223968"/>
    </source>
</evidence>
<dbReference type="InterPro" id="IPR046623">
    <property type="entry name" value="DUF6536"/>
</dbReference>
<keyword evidence="1" id="KW-1133">Transmembrane helix</keyword>
<evidence type="ECO:0000256" key="1">
    <source>
        <dbReference type="SAM" id="Phobius"/>
    </source>
</evidence>
<feature type="transmembrane region" description="Helical" evidence="1">
    <location>
        <begin position="45"/>
        <end position="68"/>
    </location>
</feature>
<keyword evidence="1" id="KW-0812">Transmembrane</keyword>
<reference evidence="3 4" key="1">
    <citation type="submission" date="2017-10" db="EMBL/GenBank/DDBJ databases">
        <title>Comparative genomics in systemic dimorphic fungi from Ajellomycetaceae.</title>
        <authorList>
            <person name="Munoz J.F."/>
            <person name="Mcewen J.G."/>
            <person name="Clay O.K."/>
            <person name="Cuomo C.A."/>
        </authorList>
    </citation>
    <scope>NUCLEOTIDE SEQUENCE [LARGE SCALE GENOMIC DNA]</scope>
    <source>
        <strain evidence="3 4">UAMH5409</strain>
    </source>
</reference>
<protein>
    <recommendedName>
        <fullName evidence="2">DUF6536 domain-containing protein</fullName>
    </recommendedName>
</protein>
<sequence>MAPAPSIELQLLSSNDKPPNSSQSASNSKLPLLWKKSALENWKKTLYLGSVTSAVVLLFNVGFVLWAVNHEGLQDGRGVVFSGECKKSKAISIGFHLVINILGTMLLAASNYGMQCLCAPTRGDIDFAHSRGKWMDIGVQSIGNLWRIPRRKSFLWTCLAISSLPLHLVYNSTVFQTLSIYGYQRFVGNKPFSDFNGTDVVSLLGGNSLDPTFKRLMEKGKMGELEYLDNRQCVTTYSVGFQINHANLLIVSDDFNSTVADFANITSPLDPPISDPYDWMCAESRRISPTRSCRSLAGQVYVYSDNWTIDNPYYPFNEFRVKHCLSEPVPESCTVEYSIPLLLVVIVANIIKVAILWGVAFTMTDAPILTIGDAISSFVQVPDCTTRGQCLLSRDIVKNPVKNSKFNIKPRRWGSPVSGGPWTICLLSYFGSERKGLRVSTRPRGSQRSGYFLSLPYRYSIPFLTSSAVLHWLISLSFYLVNIKRHGSSSTLNPKFDGSTCGYSPVAIVATTVFGVSMIVVLVLLALFKRFKSGMPVAGSCSLAIAAACHPPSREEEGDIIITTEETGGVDVTLPLKWGVCKDKSGGVVPHCAFSSEEVEDPQDGIVYK</sequence>
<dbReference type="AlphaFoldDB" id="A0A2B7XVY9"/>
<dbReference type="PANTHER" id="PTHR35395:SF1">
    <property type="entry name" value="DUF6536 DOMAIN-CONTAINING PROTEIN"/>
    <property type="match status" value="1"/>
</dbReference>
<name>A0A2B7XVY9_9EURO</name>